<dbReference type="Proteomes" id="UP001597282">
    <property type="component" value="Unassembled WGS sequence"/>
</dbReference>
<dbReference type="Gene3D" id="3.90.1150.60">
    <property type="entry name" value="Methioning gamme-lyase, C-terminal domain"/>
    <property type="match status" value="1"/>
</dbReference>
<comment type="caution">
    <text evidence="1">The sequence shown here is derived from an EMBL/GenBank/DDBJ whole genome shotgun (WGS) entry which is preliminary data.</text>
</comment>
<dbReference type="SUPFAM" id="SSF53383">
    <property type="entry name" value="PLP-dependent transferases"/>
    <property type="match status" value="1"/>
</dbReference>
<proteinExistence type="predicted"/>
<keyword evidence="1" id="KW-0032">Aminotransferase</keyword>
<protein>
    <submittedName>
        <fullName evidence="1">Aminotransferase class I/II-fold pyridoxal phosphate-dependent enzyme</fullName>
    </submittedName>
</protein>
<dbReference type="PANTHER" id="PTHR46658:SF1">
    <property type="entry name" value="CYS OR MET METABOLISM PYRIDOXAL-PHOSPHATE-DEPENDENT ENZYME"/>
    <property type="match status" value="1"/>
</dbReference>
<organism evidence="1 2">
    <name type="scientific">Kroppenstedtia sanguinis</name>
    <dbReference type="NCBI Taxonomy" id="1380684"/>
    <lineage>
        <taxon>Bacteria</taxon>
        <taxon>Bacillati</taxon>
        <taxon>Bacillota</taxon>
        <taxon>Bacilli</taxon>
        <taxon>Bacillales</taxon>
        <taxon>Thermoactinomycetaceae</taxon>
        <taxon>Kroppenstedtia</taxon>
    </lineage>
</organism>
<gene>
    <name evidence="1" type="ORF">ACFQ4Y_04485</name>
</gene>
<evidence type="ECO:0000313" key="1">
    <source>
        <dbReference type="EMBL" id="MFD1426190.1"/>
    </source>
</evidence>
<dbReference type="RefSeq" id="WP_380163193.1">
    <property type="nucleotide sequence ID" value="NZ_JBHTNU010000003.1"/>
</dbReference>
<dbReference type="InterPro" id="IPR015424">
    <property type="entry name" value="PyrdxlP-dep_Trfase"/>
</dbReference>
<dbReference type="Gene3D" id="3.40.640.10">
    <property type="entry name" value="Type I PLP-dependent aspartate aminotransferase-like (Major domain)"/>
    <property type="match status" value="1"/>
</dbReference>
<name>A0ABW4C661_9BACL</name>
<reference evidence="2" key="1">
    <citation type="journal article" date="2019" name="Int. J. Syst. Evol. Microbiol.">
        <title>The Global Catalogue of Microorganisms (GCM) 10K type strain sequencing project: providing services to taxonomists for standard genome sequencing and annotation.</title>
        <authorList>
            <consortium name="The Broad Institute Genomics Platform"/>
            <consortium name="The Broad Institute Genome Sequencing Center for Infectious Disease"/>
            <person name="Wu L."/>
            <person name="Ma J."/>
        </authorList>
    </citation>
    <scope>NUCLEOTIDE SEQUENCE [LARGE SCALE GENOMIC DNA]</scope>
    <source>
        <strain evidence="2">S1</strain>
    </source>
</reference>
<dbReference type="PANTHER" id="PTHR46658">
    <property type="entry name" value="CYS OR MET METABOLISM PYRIDOXAL-PHOSPHATE-DEPENDENT ENZYME"/>
    <property type="match status" value="1"/>
</dbReference>
<sequence>MYKNLKHGTQLKLWKEEAEHRIASKLKAIEERVDYHQWRLLNAYRVEGVSDIHLASSTGYGYDDLGRESLERIVAEIFGAETSLFRPQIISGTHAIAACLFGVLRPGEELIYITGSPYDTLEQVIGKEKDGSGSLADHGIRYQAIPLLSDGQVDWPAVTAAVGPKTRCIGIQRSRGYSSRASFTVAEIGEMIQRIRELCPHAVIFVDNCYGEFVEEREPTHVGADLIAGSLIKNPGGGLVKSGGYIAGGRKWVDRAAARLVAPGILAEGGATHGYTRDLYQGFFLAPHVVGEALKGALFASAMLEAAGFESTPRWQEPRTDIIQQIRLENPDLLIAFCQGIQAASPVDAHVRPEPSPMPGYEDPVIMAAGTFVQGASIELSADGPLRPPYLAYMQGGLTYSHVKIGILTALDRMLDYSDLFPSRFTDPAKGEG</sequence>
<dbReference type="InterPro" id="IPR015421">
    <property type="entry name" value="PyrdxlP-dep_Trfase_major"/>
</dbReference>
<dbReference type="GO" id="GO:0008483">
    <property type="term" value="F:transaminase activity"/>
    <property type="evidence" value="ECO:0007669"/>
    <property type="project" value="UniProtKB-KW"/>
</dbReference>
<dbReference type="EMBL" id="JBHTNU010000003">
    <property type="protein sequence ID" value="MFD1426190.1"/>
    <property type="molecule type" value="Genomic_DNA"/>
</dbReference>
<accession>A0ABW4C661</accession>
<keyword evidence="1" id="KW-0808">Transferase</keyword>
<keyword evidence="2" id="KW-1185">Reference proteome</keyword>
<evidence type="ECO:0000313" key="2">
    <source>
        <dbReference type="Proteomes" id="UP001597282"/>
    </source>
</evidence>
<dbReference type="InterPro" id="IPR009651">
    <property type="entry name" value="Met_g_lyase_put"/>
</dbReference>
<dbReference type="Pfam" id="PF06838">
    <property type="entry name" value="Met_gamma_lyase"/>
    <property type="match status" value="1"/>
</dbReference>